<dbReference type="RefSeq" id="WP_058351262.1">
    <property type="nucleotide sequence ID" value="NZ_CABMMD010000002.1"/>
</dbReference>
<keyword evidence="2" id="KW-0805">Transcription regulation</keyword>
<dbReference type="Gene3D" id="1.10.10.10">
    <property type="entry name" value="Winged helix-like DNA-binding domain superfamily/Winged helix DNA-binding domain"/>
    <property type="match status" value="1"/>
</dbReference>
<dbReference type="Proteomes" id="UP000054874">
    <property type="component" value="Unassembled WGS sequence"/>
</dbReference>
<evidence type="ECO:0000259" key="7">
    <source>
        <dbReference type="Pfam" id="PF08281"/>
    </source>
</evidence>
<name>A0A0V8QIZ2_9FIRM</name>
<feature type="domain" description="RNA polymerase sigma-70 region 2" evidence="6">
    <location>
        <begin position="22"/>
        <end position="86"/>
    </location>
</feature>
<dbReference type="AlphaFoldDB" id="A0A0V8QIZ2"/>
<dbReference type="PANTHER" id="PTHR43133:SF8">
    <property type="entry name" value="RNA POLYMERASE SIGMA FACTOR HI_1459-RELATED"/>
    <property type="match status" value="1"/>
</dbReference>
<comment type="caution">
    <text evidence="8">The sequence shown here is derived from an EMBL/GenBank/DDBJ whole genome shotgun (WGS) entry which is preliminary data.</text>
</comment>
<evidence type="ECO:0000313" key="8">
    <source>
        <dbReference type="EMBL" id="KSV60546.1"/>
    </source>
</evidence>
<dbReference type="InterPro" id="IPR013324">
    <property type="entry name" value="RNA_pol_sigma_r3/r4-like"/>
</dbReference>
<dbReference type="SUPFAM" id="SSF88659">
    <property type="entry name" value="Sigma3 and sigma4 domains of RNA polymerase sigma factors"/>
    <property type="match status" value="1"/>
</dbReference>
<evidence type="ECO:0000256" key="5">
    <source>
        <dbReference type="ARBA" id="ARBA00023163"/>
    </source>
</evidence>
<dbReference type="Pfam" id="PF04542">
    <property type="entry name" value="Sigma70_r2"/>
    <property type="match status" value="1"/>
</dbReference>
<evidence type="ECO:0000313" key="9">
    <source>
        <dbReference type="Proteomes" id="UP000054874"/>
    </source>
</evidence>
<sequence>MDIDFLLLQRMKRGDENAFDVFVRKYYKEILNYCNYHCPDTSTAEDLTQETFLRFFEKLSDYRYMGKTKNYLYTIAGNLCRDSYKKIRESLLEEQSLEIQDCLHPPETDELLNRLTIKAALDRLPAELREVIILYYFQELKLTEISSTLQIGLPLVKYRVKQAKTHLERLLREE</sequence>
<keyword evidence="5" id="KW-0804">Transcription</keyword>
<dbReference type="GO" id="GO:0003677">
    <property type="term" value="F:DNA binding"/>
    <property type="evidence" value="ECO:0007669"/>
    <property type="project" value="UniProtKB-KW"/>
</dbReference>
<dbReference type="EMBL" id="LNAM01000002">
    <property type="protein sequence ID" value="KSV60546.1"/>
    <property type="molecule type" value="Genomic_DNA"/>
</dbReference>
<dbReference type="Pfam" id="PF08281">
    <property type="entry name" value="Sigma70_r4_2"/>
    <property type="match status" value="1"/>
</dbReference>
<accession>A0A0V8QIZ2</accession>
<dbReference type="InterPro" id="IPR014284">
    <property type="entry name" value="RNA_pol_sigma-70_dom"/>
</dbReference>
<feature type="domain" description="RNA polymerase sigma factor 70 region 4 type 2" evidence="7">
    <location>
        <begin position="116"/>
        <end position="167"/>
    </location>
</feature>
<dbReference type="InterPro" id="IPR013249">
    <property type="entry name" value="RNA_pol_sigma70_r4_t2"/>
</dbReference>
<keyword evidence="3" id="KW-0731">Sigma factor</keyword>
<dbReference type="PANTHER" id="PTHR43133">
    <property type="entry name" value="RNA POLYMERASE ECF-TYPE SIGMA FACTO"/>
    <property type="match status" value="1"/>
</dbReference>
<evidence type="ECO:0000259" key="6">
    <source>
        <dbReference type="Pfam" id="PF04542"/>
    </source>
</evidence>
<organism evidence="8 9">
    <name type="scientific">Acetivibrio ethanolgignens</name>
    <dbReference type="NCBI Taxonomy" id="290052"/>
    <lineage>
        <taxon>Bacteria</taxon>
        <taxon>Bacillati</taxon>
        <taxon>Bacillota</taxon>
        <taxon>Clostridia</taxon>
        <taxon>Eubacteriales</taxon>
        <taxon>Oscillospiraceae</taxon>
        <taxon>Acetivibrio</taxon>
    </lineage>
</organism>
<evidence type="ECO:0000256" key="3">
    <source>
        <dbReference type="ARBA" id="ARBA00023082"/>
    </source>
</evidence>
<proteinExistence type="inferred from homology"/>
<dbReference type="InterPro" id="IPR039425">
    <property type="entry name" value="RNA_pol_sigma-70-like"/>
</dbReference>
<keyword evidence="4" id="KW-0238">DNA-binding</keyword>
<protein>
    <submittedName>
        <fullName evidence="8">RNA polymerase subunit sigma-70</fullName>
    </submittedName>
</protein>
<evidence type="ECO:0000256" key="4">
    <source>
        <dbReference type="ARBA" id="ARBA00023125"/>
    </source>
</evidence>
<dbReference type="Gene3D" id="1.10.1740.10">
    <property type="match status" value="1"/>
</dbReference>
<dbReference type="OrthoDB" id="1692185at2"/>
<dbReference type="STRING" id="290052.ASU35_05055"/>
<comment type="similarity">
    <text evidence="1">Belongs to the sigma-70 factor family. ECF subfamily.</text>
</comment>
<evidence type="ECO:0000256" key="1">
    <source>
        <dbReference type="ARBA" id="ARBA00010641"/>
    </source>
</evidence>
<dbReference type="GO" id="GO:0016987">
    <property type="term" value="F:sigma factor activity"/>
    <property type="evidence" value="ECO:0007669"/>
    <property type="project" value="UniProtKB-KW"/>
</dbReference>
<dbReference type="NCBIfam" id="TIGR02937">
    <property type="entry name" value="sigma70-ECF"/>
    <property type="match status" value="1"/>
</dbReference>
<gene>
    <name evidence="8" type="ORF">ASU35_05055</name>
</gene>
<dbReference type="InterPro" id="IPR036388">
    <property type="entry name" value="WH-like_DNA-bd_sf"/>
</dbReference>
<dbReference type="GO" id="GO:0006352">
    <property type="term" value="P:DNA-templated transcription initiation"/>
    <property type="evidence" value="ECO:0007669"/>
    <property type="project" value="InterPro"/>
</dbReference>
<dbReference type="SUPFAM" id="SSF88946">
    <property type="entry name" value="Sigma2 domain of RNA polymerase sigma factors"/>
    <property type="match status" value="1"/>
</dbReference>
<evidence type="ECO:0000256" key="2">
    <source>
        <dbReference type="ARBA" id="ARBA00023015"/>
    </source>
</evidence>
<reference evidence="8 9" key="1">
    <citation type="submission" date="2015-11" db="EMBL/GenBank/DDBJ databases">
        <title>Butyribacter intestini gen. nov., sp. nov., a butyric acid-producing bacterium of the family Lachnospiraceae isolated from the human faeces.</title>
        <authorList>
            <person name="Zou Y."/>
            <person name="Xue W."/>
            <person name="Luo G."/>
            <person name="Lv M."/>
        </authorList>
    </citation>
    <scope>NUCLEOTIDE SEQUENCE [LARGE SCALE GENOMIC DNA]</scope>
    <source>
        <strain evidence="8 9">ACET-33324</strain>
    </source>
</reference>
<dbReference type="InterPro" id="IPR007627">
    <property type="entry name" value="RNA_pol_sigma70_r2"/>
</dbReference>
<dbReference type="InterPro" id="IPR013325">
    <property type="entry name" value="RNA_pol_sigma_r2"/>
</dbReference>
<keyword evidence="9" id="KW-1185">Reference proteome</keyword>